<sequence length="581" mass="63926">MSPNPKSTEQVATTRAHIPPVTDFGITLDPDVENLLWDSTALARAYGGASLSEIFSSRLTSLCVITACVGGLLFGFDQGLLSIILVMPKFLSDFPDVDTAVSSSAGFNKGIMTAMLELGAFLGAIFVGFVADKYSRKVSIGVGLAWFAVGSTIQTSSFSLAQLIVGRTLGGIGIGMLSCTAPIYVSEIAPPNVRGALLVMEQFMIVFGIVVMFYITYGTRIIESAWCYRLPFLLQMVPGFFLAGMLFILPYSPRWLASQGRDQECLDTLCRLRGLPPTDARVQAEWLSIRVEAIHNREALLERHPTLTEKGFATEVKLEMASWVDMFKPAVIRRTMIGIALMFFQQFVGINALIYYSPTLFETLGLDSSLQLHMSGVMNILQMVAVIAAFFVFDRIGRRPLLLIGSIGMCASHVIVAIMIGLYSKDWANHSGQAWVGVTFILFYMVAFGLSWGPVPWAMPAEVHSSSYRAKGVALSTCSNWLNNFIIGLVTPPMIQHIGYGTFIFFAAFSFLSGIWAWFIAPETKGRTLEQMDLVFHSHTAAHDWEMKAQITRLAIGQSAESRSGPEYENKASKEEFIESK</sequence>
<protein>
    <recommendedName>
        <fullName evidence="11">Major facilitator superfamily (MFS) profile domain-containing protein</fullName>
    </recommendedName>
</protein>
<dbReference type="SUPFAM" id="SSF103473">
    <property type="entry name" value="MFS general substrate transporter"/>
    <property type="match status" value="1"/>
</dbReference>
<feature type="compositionally biased region" description="Basic and acidic residues" evidence="9">
    <location>
        <begin position="564"/>
        <end position="581"/>
    </location>
</feature>
<comment type="subcellular location">
    <subcellularLocation>
        <location evidence="1">Membrane</location>
        <topology evidence="1">Multi-pass membrane protein</topology>
    </subcellularLocation>
</comment>
<dbReference type="InterPro" id="IPR020846">
    <property type="entry name" value="MFS_dom"/>
</dbReference>
<gene>
    <name evidence="12" type="ORF">EHS25_007264</name>
</gene>
<dbReference type="AlphaFoldDB" id="A0A427XML3"/>
<dbReference type="NCBIfam" id="TIGR00879">
    <property type="entry name" value="SP"/>
    <property type="match status" value="1"/>
</dbReference>
<feature type="transmembrane region" description="Helical" evidence="10">
    <location>
        <begin position="376"/>
        <end position="393"/>
    </location>
</feature>
<keyword evidence="3 8" id="KW-0813">Transport</keyword>
<keyword evidence="13" id="KW-1185">Reference proteome</keyword>
<accession>A0A427XML3</accession>
<dbReference type="GO" id="GO:0005351">
    <property type="term" value="F:carbohydrate:proton symporter activity"/>
    <property type="evidence" value="ECO:0007669"/>
    <property type="project" value="TreeGrafter"/>
</dbReference>
<feature type="transmembrane region" description="Helical" evidence="10">
    <location>
        <begin position="164"/>
        <end position="185"/>
    </location>
</feature>
<reference evidence="12 13" key="1">
    <citation type="submission" date="2018-11" db="EMBL/GenBank/DDBJ databases">
        <title>Genome sequence of Saitozyma podzolica DSM 27192.</title>
        <authorList>
            <person name="Aliyu H."/>
            <person name="Gorte O."/>
            <person name="Ochsenreither K."/>
        </authorList>
    </citation>
    <scope>NUCLEOTIDE SEQUENCE [LARGE SCALE GENOMIC DNA]</scope>
    <source>
        <strain evidence="12 13">DSM 27192</strain>
    </source>
</reference>
<evidence type="ECO:0000313" key="12">
    <source>
        <dbReference type="EMBL" id="RSH80159.1"/>
    </source>
</evidence>
<comment type="caution">
    <text evidence="12">The sequence shown here is derived from an EMBL/GenBank/DDBJ whole genome shotgun (WGS) entry which is preliminary data.</text>
</comment>
<feature type="transmembrane region" description="Helical" evidence="10">
    <location>
        <begin position="400"/>
        <end position="422"/>
    </location>
</feature>
<feature type="transmembrane region" description="Helical" evidence="10">
    <location>
        <begin position="434"/>
        <end position="452"/>
    </location>
</feature>
<dbReference type="FunFam" id="1.20.1250.20:FF:000026">
    <property type="entry name" value="MFS quinate transporter QutD"/>
    <property type="match status" value="1"/>
</dbReference>
<dbReference type="Pfam" id="PF00083">
    <property type="entry name" value="Sugar_tr"/>
    <property type="match status" value="1"/>
</dbReference>
<feature type="transmembrane region" description="Helical" evidence="10">
    <location>
        <begin position="62"/>
        <end position="91"/>
    </location>
</feature>
<dbReference type="PROSITE" id="PS00217">
    <property type="entry name" value="SUGAR_TRANSPORT_2"/>
    <property type="match status" value="1"/>
</dbReference>
<dbReference type="EMBL" id="RSCD01000036">
    <property type="protein sequence ID" value="RSH80159.1"/>
    <property type="molecule type" value="Genomic_DNA"/>
</dbReference>
<dbReference type="Gene3D" id="1.20.1250.20">
    <property type="entry name" value="MFS general substrate transporter like domains"/>
    <property type="match status" value="1"/>
</dbReference>
<dbReference type="InterPro" id="IPR050360">
    <property type="entry name" value="MFS_Sugar_Transporters"/>
</dbReference>
<comment type="catalytic activity">
    <reaction evidence="7">
        <text>myo-inositol(out) + H(+)(out) = myo-inositol(in) + H(+)(in)</text>
        <dbReference type="Rhea" id="RHEA:60364"/>
        <dbReference type="ChEBI" id="CHEBI:15378"/>
        <dbReference type="ChEBI" id="CHEBI:17268"/>
    </reaction>
</comment>
<dbReference type="OrthoDB" id="8120565at2759"/>
<feature type="transmembrane region" description="Helical" evidence="10">
    <location>
        <begin position="111"/>
        <end position="131"/>
    </location>
</feature>
<proteinExistence type="inferred from homology"/>
<evidence type="ECO:0000256" key="10">
    <source>
        <dbReference type="SAM" id="Phobius"/>
    </source>
</evidence>
<feature type="transmembrane region" description="Helical" evidence="10">
    <location>
        <begin position="473"/>
        <end position="492"/>
    </location>
</feature>
<dbReference type="PANTHER" id="PTHR48022">
    <property type="entry name" value="PLASTIDIC GLUCOSE TRANSPORTER 4"/>
    <property type="match status" value="1"/>
</dbReference>
<evidence type="ECO:0000256" key="2">
    <source>
        <dbReference type="ARBA" id="ARBA00010992"/>
    </source>
</evidence>
<comment type="similarity">
    <text evidence="2 8">Belongs to the major facilitator superfamily. Sugar transporter (TC 2.A.1.1) family.</text>
</comment>
<evidence type="ECO:0000256" key="5">
    <source>
        <dbReference type="ARBA" id="ARBA00022989"/>
    </source>
</evidence>
<feature type="transmembrane region" description="Helical" evidence="10">
    <location>
        <begin position="232"/>
        <end position="251"/>
    </location>
</feature>
<dbReference type="InterPro" id="IPR036259">
    <property type="entry name" value="MFS_trans_sf"/>
</dbReference>
<dbReference type="InterPro" id="IPR005828">
    <property type="entry name" value="MFS_sugar_transport-like"/>
</dbReference>
<keyword evidence="5 10" id="KW-1133">Transmembrane helix</keyword>
<organism evidence="12 13">
    <name type="scientific">Saitozyma podzolica</name>
    <dbReference type="NCBI Taxonomy" id="1890683"/>
    <lineage>
        <taxon>Eukaryota</taxon>
        <taxon>Fungi</taxon>
        <taxon>Dikarya</taxon>
        <taxon>Basidiomycota</taxon>
        <taxon>Agaricomycotina</taxon>
        <taxon>Tremellomycetes</taxon>
        <taxon>Tremellales</taxon>
        <taxon>Trimorphomycetaceae</taxon>
        <taxon>Saitozyma</taxon>
    </lineage>
</organism>
<evidence type="ECO:0000256" key="6">
    <source>
        <dbReference type="ARBA" id="ARBA00023136"/>
    </source>
</evidence>
<feature type="transmembrane region" description="Helical" evidence="10">
    <location>
        <begin position="138"/>
        <end position="158"/>
    </location>
</feature>
<name>A0A427XML3_9TREE</name>
<feature type="transmembrane region" description="Helical" evidence="10">
    <location>
        <begin position="336"/>
        <end position="356"/>
    </location>
</feature>
<keyword evidence="4 10" id="KW-0812">Transmembrane</keyword>
<evidence type="ECO:0000313" key="13">
    <source>
        <dbReference type="Proteomes" id="UP000279259"/>
    </source>
</evidence>
<dbReference type="Proteomes" id="UP000279259">
    <property type="component" value="Unassembled WGS sequence"/>
</dbReference>
<evidence type="ECO:0000256" key="7">
    <source>
        <dbReference type="ARBA" id="ARBA00049119"/>
    </source>
</evidence>
<feature type="region of interest" description="Disordered" evidence="9">
    <location>
        <begin position="558"/>
        <end position="581"/>
    </location>
</feature>
<dbReference type="PRINTS" id="PR00171">
    <property type="entry name" value="SUGRTRNSPORT"/>
</dbReference>
<dbReference type="GO" id="GO:0016020">
    <property type="term" value="C:membrane"/>
    <property type="evidence" value="ECO:0007669"/>
    <property type="project" value="UniProtKB-SubCell"/>
</dbReference>
<evidence type="ECO:0000259" key="11">
    <source>
        <dbReference type="PROSITE" id="PS50850"/>
    </source>
</evidence>
<dbReference type="PANTHER" id="PTHR48022:SF14">
    <property type="entry name" value="MAJOR FACILITATOR SUPERFAMILY (MFS) PROFILE DOMAIN-CONTAINING PROTEIN-RELATED"/>
    <property type="match status" value="1"/>
</dbReference>
<evidence type="ECO:0000256" key="9">
    <source>
        <dbReference type="SAM" id="MobiDB-lite"/>
    </source>
</evidence>
<dbReference type="PROSITE" id="PS50850">
    <property type="entry name" value="MFS"/>
    <property type="match status" value="1"/>
</dbReference>
<evidence type="ECO:0000256" key="1">
    <source>
        <dbReference type="ARBA" id="ARBA00004141"/>
    </source>
</evidence>
<evidence type="ECO:0000256" key="3">
    <source>
        <dbReference type="ARBA" id="ARBA00022448"/>
    </source>
</evidence>
<evidence type="ECO:0000256" key="4">
    <source>
        <dbReference type="ARBA" id="ARBA00022692"/>
    </source>
</evidence>
<dbReference type="InterPro" id="IPR003663">
    <property type="entry name" value="Sugar/inositol_transpt"/>
</dbReference>
<feature type="transmembrane region" description="Helical" evidence="10">
    <location>
        <begin position="498"/>
        <end position="521"/>
    </location>
</feature>
<dbReference type="InterPro" id="IPR005829">
    <property type="entry name" value="Sugar_transporter_CS"/>
</dbReference>
<evidence type="ECO:0000256" key="8">
    <source>
        <dbReference type="RuleBase" id="RU003346"/>
    </source>
</evidence>
<feature type="transmembrane region" description="Helical" evidence="10">
    <location>
        <begin position="197"/>
        <end position="217"/>
    </location>
</feature>
<keyword evidence="6 10" id="KW-0472">Membrane</keyword>
<feature type="domain" description="Major facilitator superfamily (MFS) profile" evidence="11">
    <location>
        <begin position="63"/>
        <end position="525"/>
    </location>
</feature>